<gene>
    <name evidence="1" type="ORF">ARMSODRAFT_872350</name>
</gene>
<dbReference type="AlphaFoldDB" id="A0A2H3ATM8"/>
<accession>A0A2H3ATM8</accession>
<reference evidence="2" key="1">
    <citation type="journal article" date="2017" name="Nat. Ecol. Evol.">
        <title>Genome expansion and lineage-specific genetic innovations in the forest pathogenic fungi Armillaria.</title>
        <authorList>
            <person name="Sipos G."/>
            <person name="Prasanna A.N."/>
            <person name="Walter M.C."/>
            <person name="O'Connor E."/>
            <person name="Balint B."/>
            <person name="Krizsan K."/>
            <person name="Kiss B."/>
            <person name="Hess J."/>
            <person name="Varga T."/>
            <person name="Slot J."/>
            <person name="Riley R."/>
            <person name="Boka B."/>
            <person name="Rigling D."/>
            <person name="Barry K."/>
            <person name="Lee J."/>
            <person name="Mihaltcheva S."/>
            <person name="LaButti K."/>
            <person name="Lipzen A."/>
            <person name="Waldron R."/>
            <person name="Moloney N.M."/>
            <person name="Sperisen C."/>
            <person name="Kredics L."/>
            <person name="Vagvoelgyi C."/>
            <person name="Patrignani A."/>
            <person name="Fitzpatrick D."/>
            <person name="Nagy I."/>
            <person name="Doyle S."/>
            <person name="Anderson J.B."/>
            <person name="Grigoriev I.V."/>
            <person name="Gueldener U."/>
            <person name="Muensterkoetter M."/>
            <person name="Nagy L.G."/>
        </authorList>
    </citation>
    <scope>NUCLEOTIDE SEQUENCE [LARGE SCALE GENOMIC DNA]</scope>
    <source>
        <strain evidence="2">28-4</strain>
    </source>
</reference>
<dbReference type="STRING" id="1076256.A0A2H3ATM8"/>
<sequence length="170" mass="19341">IDPNAIAHIQSVIKNTSTPSWINSVPSNYGEALAGTIKADEWRVLSTVYLPIALVTLWGDNNGQPPPDNSWYLPILHHTMALFQAVTIICRYTMNLDRAATYRNLLKKWVDGLYSVHPHTQTLKKRPNVHAAFHLYEFVISFGPIMSWWCFPFERLIGSLQKINTNDHVG</sequence>
<dbReference type="EMBL" id="KZ293469">
    <property type="protein sequence ID" value="PBK62099.1"/>
    <property type="molecule type" value="Genomic_DNA"/>
</dbReference>
<feature type="non-terminal residue" evidence="1">
    <location>
        <position position="1"/>
    </location>
</feature>
<name>A0A2H3ATM8_9AGAR</name>
<proteinExistence type="predicted"/>
<organism evidence="1 2">
    <name type="scientific">Armillaria solidipes</name>
    <dbReference type="NCBI Taxonomy" id="1076256"/>
    <lineage>
        <taxon>Eukaryota</taxon>
        <taxon>Fungi</taxon>
        <taxon>Dikarya</taxon>
        <taxon>Basidiomycota</taxon>
        <taxon>Agaricomycotina</taxon>
        <taxon>Agaricomycetes</taxon>
        <taxon>Agaricomycetidae</taxon>
        <taxon>Agaricales</taxon>
        <taxon>Marasmiineae</taxon>
        <taxon>Physalacriaceae</taxon>
        <taxon>Armillaria</taxon>
    </lineage>
</organism>
<dbReference type="PANTHER" id="PTHR46579:SF1">
    <property type="entry name" value="F5_8 TYPE C DOMAIN-CONTAINING PROTEIN"/>
    <property type="match status" value="1"/>
</dbReference>
<keyword evidence="2" id="KW-1185">Reference proteome</keyword>
<dbReference type="Proteomes" id="UP000218334">
    <property type="component" value="Unassembled WGS sequence"/>
</dbReference>
<evidence type="ECO:0000313" key="1">
    <source>
        <dbReference type="EMBL" id="PBK62099.1"/>
    </source>
</evidence>
<feature type="non-terminal residue" evidence="1">
    <location>
        <position position="170"/>
    </location>
</feature>
<evidence type="ECO:0000313" key="2">
    <source>
        <dbReference type="Proteomes" id="UP000218334"/>
    </source>
</evidence>
<protein>
    <submittedName>
        <fullName evidence="1">Uncharacterized protein</fullName>
    </submittedName>
</protein>
<dbReference type="PANTHER" id="PTHR46579">
    <property type="entry name" value="F5/8 TYPE C DOMAIN-CONTAINING PROTEIN-RELATED"/>
    <property type="match status" value="1"/>
</dbReference>